<dbReference type="OrthoDB" id="6435379at2759"/>
<dbReference type="PANTHER" id="PTHR45913">
    <property type="entry name" value="EPM2A-INTERACTING PROTEIN 1"/>
    <property type="match status" value="1"/>
</dbReference>
<proteinExistence type="predicted"/>
<dbReference type="EMBL" id="BGPR01165420">
    <property type="protein sequence ID" value="GBM11338.1"/>
    <property type="molecule type" value="Genomic_DNA"/>
</dbReference>
<reference evidence="2 4" key="1">
    <citation type="journal article" date="2019" name="Sci. Rep.">
        <title>Orb-weaving spider Araneus ventricosus genome elucidates the spidroin gene catalogue.</title>
        <authorList>
            <person name="Kono N."/>
            <person name="Nakamura H."/>
            <person name="Ohtoshi R."/>
            <person name="Moran D.A.P."/>
            <person name="Shinohara A."/>
            <person name="Yoshida Y."/>
            <person name="Fujiwara M."/>
            <person name="Mori M."/>
            <person name="Tomita M."/>
            <person name="Arakawa K."/>
        </authorList>
    </citation>
    <scope>NUCLEOTIDE SEQUENCE [LARGE SCALE GENOMIC DNA]</scope>
</reference>
<protein>
    <recommendedName>
        <fullName evidence="5">DUF4371 domain-containing protein</fullName>
    </recommendedName>
</protein>
<accession>A0A4Y2D5U2</accession>
<dbReference type="Proteomes" id="UP000499080">
    <property type="component" value="Unassembled WGS sequence"/>
</dbReference>
<evidence type="ECO:0008006" key="5">
    <source>
        <dbReference type="Google" id="ProtNLM"/>
    </source>
</evidence>
<evidence type="ECO:0000313" key="4">
    <source>
        <dbReference type="Proteomes" id="UP000499080"/>
    </source>
</evidence>
<evidence type="ECO:0000313" key="2">
    <source>
        <dbReference type="EMBL" id="GBM11338.1"/>
    </source>
</evidence>
<gene>
    <name evidence="2" type="ORF">AVEN_38199_1</name>
    <name evidence="3" type="ORF">AVEN_47887_1</name>
</gene>
<feature type="compositionally biased region" description="Polar residues" evidence="1">
    <location>
        <begin position="55"/>
        <end position="94"/>
    </location>
</feature>
<evidence type="ECO:0000313" key="3">
    <source>
        <dbReference type="EMBL" id="GBM11376.1"/>
    </source>
</evidence>
<organism evidence="2 4">
    <name type="scientific">Araneus ventricosus</name>
    <name type="common">Orbweaver spider</name>
    <name type="synonym">Epeira ventricosa</name>
    <dbReference type="NCBI Taxonomy" id="182803"/>
    <lineage>
        <taxon>Eukaryota</taxon>
        <taxon>Metazoa</taxon>
        <taxon>Ecdysozoa</taxon>
        <taxon>Arthropoda</taxon>
        <taxon>Chelicerata</taxon>
        <taxon>Arachnida</taxon>
        <taxon>Araneae</taxon>
        <taxon>Araneomorphae</taxon>
        <taxon>Entelegynae</taxon>
        <taxon>Araneoidea</taxon>
        <taxon>Araneidae</taxon>
        <taxon>Araneus</taxon>
    </lineage>
</organism>
<dbReference type="AlphaFoldDB" id="A0A4Y2D5U2"/>
<evidence type="ECO:0000256" key="1">
    <source>
        <dbReference type="SAM" id="MobiDB-lite"/>
    </source>
</evidence>
<name>A0A4Y2D5U2_ARAVE</name>
<feature type="region of interest" description="Disordered" evidence="1">
    <location>
        <begin position="50"/>
        <end position="94"/>
    </location>
</feature>
<sequence>MSSQGPKEELLGLLPLSGQTRGEDIANAVQKCLEDNGIDINKIASIATDGAKSMTGIQRGNINSSEKNKPRNSNISLHNSSRSALCPNISGQNS</sequence>
<dbReference type="EMBL" id="BGPR01165426">
    <property type="protein sequence ID" value="GBM11376.1"/>
    <property type="molecule type" value="Genomic_DNA"/>
</dbReference>
<dbReference type="PANTHER" id="PTHR45913:SF10">
    <property type="entry name" value="DUF4371 DOMAIN-CONTAINING PROTEIN"/>
    <property type="match status" value="1"/>
</dbReference>
<keyword evidence="4" id="KW-1185">Reference proteome</keyword>
<comment type="caution">
    <text evidence="2">The sequence shown here is derived from an EMBL/GenBank/DDBJ whole genome shotgun (WGS) entry which is preliminary data.</text>
</comment>